<keyword evidence="6" id="KW-0805">Transcription regulation</keyword>
<feature type="domain" description="THAP-type" evidence="13">
    <location>
        <begin position="1"/>
        <end position="81"/>
    </location>
</feature>
<keyword evidence="8 12" id="KW-0238">DNA-binding</keyword>
<evidence type="ECO:0000256" key="8">
    <source>
        <dbReference type="ARBA" id="ARBA00023125"/>
    </source>
</evidence>
<evidence type="ECO:0000256" key="4">
    <source>
        <dbReference type="ARBA" id="ARBA00022771"/>
    </source>
</evidence>
<evidence type="ECO:0000256" key="6">
    <source>
        <dbReference type="ARBA" id="ARBA00023015"/>
    </source>
</evidence>
<organism evidence="14 15">
    <name type="scientific">Ceutorhynchus assimilis</name>
    <name type="common">cabbage seed weevil</name>
    <dbReference type="NCBI Taxonomy" id="467358"/>
    <lineage>
        <taxon>Eukaryota</taxon>
        <taxon>Metazoa</taxon>
        <taxon>Ecdysozoa</taxon>
        <taxon>Arthropoda</taxon>
        <taxon>Hexapoda</taxon>
        <taxon>Insecta</taxon>
        <taxon>Pterygota</taxon>
        <taxon>Neoptera</taxon>
        <taxon>Endopterygota</taxon>
        <taxon>Coleoptera</taxon>
        <taxon>Polyphaga</taxon>
        <taxon>Cucujiformia</taxon>
        <taxon>Curculionidae</taxon>
        <taxon>Ceutorhynchinae</taxon>
        <taxon>Ceutorhynchus</taxon>
    </lineage>
</organism>
<dbReference type="InterPro" id="IPR026516">
    <property type="entry name" value="THAP1/10"/>
</dbReference>
<dbReference type="Pfam" id="PF05485">
    <property type="entry name" value="THAP"/>
    <property type="match status" value="1"/>
</dbReference>
<sequence length="159" mass="18316">MVESCSAINCTKRRKKGVKLKFHRIPKDPNFRQAWLQALGRMNFHPTERKVVCENHFTEDDYEINSHGNRVLKKGAVPSIFNISYQTMLTEIRTVEPGIEITVPIIKHEITLAEKKERMLKNLYRIVHSINTDEEFEALEGVATSMELTLNAIQEGYAS</sequence>
<dbReference type="PROSITE" id="PS50950">
    <property type="entry name" value="ZF_THAP"/>
    <property type="match status" value="1"/>
</dbReference>
<evidence type="ECO:0000256" key="1">
    <source>
        <dbReference type="ARBA" id="ARBA00004642"/>
    </source>
</evidence>
<keyword evidence="3" id="KW-0479">Metal-binding</keyword>
<evidence type="ECO:0000256" key="10">
    <source>
        <dbReference type="ARBA" id="ARBA00023242"/>
    </source>
</evidence>
<keyword evidence="15" id="KW-1185">Reference proteome</keyword>
<dbReference type="SUPFAM" id="SSF57716">
    <property type="entry name" value="Glucocorticoid receptor-like (DNA-binding domain)"/>
    <property type="match status" value="1"/>
</dbReference>
<keyword evidence="4 12" id="KW-0863">Zinc-finger</keyword>
<dbReference type="GO" id="GO:0005654">
    <property type="term" value="C:nucleoplasm"/>
    <property type="evidence" value="ECO:0007669"/>
    <property type="project" value="UniProtKB-SubCell"/>
</dbReference>
<dbReference type="GO" id="GO:0043565">
    <property type="term" value="F:sequence-specific DNA binding"/>
    <property type="evidence" value="ECO:0007669"/>
    <property type="project" value="InterPro"/>
</dbReference>
<dbReference type="GO" id="GO:0008270">
    <property type="term" value="F:zinc ion binding"/>
    <property type="evidence" value="ECO:0007669"/>
    <property type="project" value="UniProtKB-KW"/>
</dbReference>
<reference evidence="14" key="1">
    <citation type="submission" date="2022-01" db="EMBL/GenBank/DDBJ databases">
        <authorList>
            <person name="King R."/>
        </authorList>
    </citation>
    <scope>NUCLEOTIDE SEQUENCE</scope>
</reference>
<evidence type="ECO:0000313" key="15">
    <source>
        <dbReference type="Proteomes" id="UP001152799"/>
    </source>
</evidence>
<keyword evidence="10" id="KW-0539">Nucleus</keyword>
<dbReference type="Gene3D" id="6.20.210.20">
    <property type="entry name" value="THAP domain"/>
    <property type="match status" value="1"/>
</dbReference>
<keyword evidence="9" id="KW-0804">Transcription</keyword>
<comment type="subcellular location">
    <subcellularLocation>
        <location evidence="1">Nucleus</location>
        <location evidence="1">Nucleoplasm</location>
    </subcellularLocation>
</comment>
<keyword evidence="7" id="KW-0175">Coiled coil</keyword>
<evidence type="ECO:0000256" key="7">
    <source>
        <dbReference type="ARBA" id="ARBA00023054"/>
    </source>
</evidence>
<evidence type="ECO:0000256" key="5">
    <source>
        <dbReference type="ARBA" id="ARBA00022833"/>
    </source>
</evidence>
<keyword evidence="11" id="KW-0131">Cell cycle</keyword>
<gene>
    <name evidence="14" type="ORF">CEUTPL_LOCUS2492</name>
</gene>
<protein>
    <recommendedName>
        <fullName evidence="13">THAP-type domain-containing protein</fullName>
    </recommendedName>
</protein>
<dbReference type="InterPro" id="IPR006612">
    <property type="entry name" value="THAP_Znf"/>
</dbReference>
<evidence type="ECO:0000313" key="14">
    <source>
        <dbReference type="EMBL" id="CAG9761799.1"/>
    </source>
</evidence>
<evidence type="ECO:0000256" key="9">
    <source>
        <dbReference type="ARBA" id="ARBA00023163"/>
    </source>
</evidence>
<dbReference type="Proteomes" id="UP001152799">
    <property type="component" value="Chromosome 10"/>
</dbReference>
<evidence type="ECO:0000256" key="2">
    <source>
        <dbReference type="ARBA" id="ARBA00006177"/>
    </source>
</evidence>
<dbReference type="PANTHER" id="PTHR46600:SF1">
    <property type="entry name" value="THAP DOMAIN-CONTAINING PROTEIN 1"/>
    <property type="match status" value="1"/>
</dbReference>
<comment type="similarity">
    <text evidence="2">Belongs to the THAP1 family.</text>
</comment>
<evidence type="ECO:0000256" key="12">
    <source>
        <dbReference type="PROSITE-ProRule" id="PRU00309"/>
    </source>
</evidence>
<dbReference type="PANTHER" id="PTHR46600">
    <property type="entry name" value="THAP DOMAIN-CONTAINING"/>
    <property type="match status" value="1"/>
</dbReference>
<dbReference type="SMART" id="SM00692">
    <property type="entry name" value="DM3"/>
    <property type="match status" value="1"/>
</dbReference>
<dbReference type="InterPro" id="IPR038441">
    <property type="entry name" value="THAP_Znf_sf"/>
</dbReference>
<name>A0A9N9QA06_9CUCU</name>
<dbReference type="SMART" id="SM00980">
    <property type="entry name" value="THAP"/>
    <property type="match status" value="1"/>
</dbReference>
<keyword evidence="5" id="KW-0862">Zinc</keyword>
<proteinExistence type="inferred from homology"/>
<dbReference type="EMBL" id="OU892286">
    <property type="protein sequence ID" value="CAG9761799.1"/>
    <property type="molecule type" value="Genomic_DNA"/>
</dbReference>
<evidence type="ECO:0000256" key="11">
    <source>
        <dbReference type="ARBA" id="ARBA00023306"/>
    </source>
</evidence>
<dbReference type="OrthoDB" id="7312725at2759"/>
<evidence type="ECO:0000259" key="13">
    <source>
        <dbReference type="PROSITE" id="PS50950"/>
    </source>
</evidence>
<dbReference type="AlphaFoldDB" id="A0A9N9QA06"/>
<accession>A0A9N9QA06</accession>
<evidence type="ECO:0000256" key="3">
    <source>
        <dbReference type="ARBA" id="ARBA00022723"/>
    </source>
</evidence>